<feature type="non-terminal residue" evidence="1">
    <location>
        <position position="1"/>
    </location>
</feature>
<dbReference type="AlphaFoldDB" id="X1CYP1"/>
<accession>X1CYP1</accession>
<organism evidence="1">
    <name type="scientific">marine sediment metagenome</name>
    <dbReference type="NCBI Taxonomy" id="412755"/>
    <lineage>
        <taxon>unclassified sequences</taxon>
        <taxon>metagenomes</taxon>
        <taxon>ecological metagenomes</taxon>
    </lineage>
</organism>
<proteinExistence type="predicted"/>
<protein>
    <submittedName>
        <fullName evidence="1">Uncharacterized protein</fullName>
    </submittedName>
</protein>
<comment type="caution">
    <text evidence="1">The sequence shown here is derived from an EMBL/GenBank/DDBJ whole genome shotgun (WGS) entry which is preliminary data.</text>
</comment>
<gene>
    <name evidence="1" type="ORF">S01H4_41288</name>
</gene>
<name>X1CYP1_9ZZZZ</name>
<reference evidence="1" key="1">
    <citation type="journal article" date="2014" name="Front. Microbiol.">
        <title>High frequency of phylogenetically diverse reductive dehalogenase-homologous genes in deep subseafloor sedimentary metagenomes.</title>
        <authorList>
            <person name="Kawai M."/>
            <person name="Futagami T."/>
            <person name="Toyoda A."/>
            <person name="Takaki Y."/>
            <person name="Nishi S."/>
            <person name="Hori S."/>
            <person name="Arai W."/>
            <person name="Tsubouchi T."/>
            <person name="Morono Y."/>
            <person name="Uchiyama I."/>
            <person name="Ito T."/>
            <person name="Fujiyama A."/>
            <person name="Inagaki F."/>
            <person name="Takami H."/>
        </authorList>
    </citation>
    <scope>NUCLEOTIDE SEQUENCE</scope>
    <source>
        <strain evidence="1">Expedition CK06-06</strain>
    </source>
</reference>
<evidence type="ECO:0000313" key="1">
    <source>
        <dbReference type="EMBL" id="GAG98012.1"/>
    </source>
</evidence>
<dbReference type="EMBL" id="BART01022566">
    <property type="protein sequence ID" value="GAG98012.1"/>
    <property type="molecule type" value="Genomic_DNA"/>
</dbReference>
<sequence>RKGGMLDKGPMSREAMQQIAETISDIKTQAKISLLQARLTGEMGVPKRQTGVWVVTDMEDLKRNYDEIAGFLKHGSAPGNNWHNRIDSLMPDDSQQ</sequence>